<keyword evidence="1" id="KW-0472">Membrane</keyword>
<evidence type="ECO:0000313" key="2">
    <source>
        <dbReference type="EMBL" id="VFK14610.1"/>
    </source>
</evidence>
<keyword evidence="1" id="KW-1133">Transmembrane helix</keyword>
<reference evidence="2" key="1">
    <citation type="submission" date="2019-02" db="EMBL/GenBank/DDBJ databases">
        <authorList>
            <person name="Gruber-Vodicka R. H."/>
            <person name="Seah K. B. B."/>
        </authorList>
    </citation>
    <scope>NUCLEOTIDE SEQUENCE</scope>
    <source>
        <strain evidence="2">BECK_S313</strain>
    </source>
</reference>
<sequence length="214" mass="24843">MSTNIDMEKEVIKYKYQLQRQITLLDKALLFVLLLIIGFFGNAYLSAYKSSLTKEHFLLESRLDALKELASVHSKLSQEVISLINIDLNKEDDSKLYKDLIKEFDRKATASKSLFSHRFDIDSNLYLWFHYAIAYGRVKINKDDYVFIADVLSGFDQSITSALLKETLGEKTKSTPITFSFPKWDHHELYNSESKDAFNAIKKEWESFKKADGR</sequence>
<feature type="transmembrane region" description="Helical" evidence="1">
    <location>
        <begin position="28"/>
        <end position="47"/>
    </location>
</feature>
<name>A0A450WC47_9GAMM</name>
<accession>A0A450WC47</accession>
<gene>
    <name evidence="2" type="ORF">BECKLPF1236B_GA0070989_10648</name>
</gene>
<keyword evidence="1" id="KW-0812">Transmembrane</keyword>
<organism evidence="2">
    <name type="scientific">Candidatus Kentrum sp. LPFa</name>
    <dbReference type="NCBI Taxonomy" id="2126335"/>
    <lineage>
        <taxon>Bacteria</taxon>
        <taxon>Pseudomonadati</taxon>
        <taxon>Pseudomonadota</taxon>
        <taxon>Gammaproteobacteria</taxon>
        <taxon>Candidatus Kentrum</taxon>
    </lineage>
</organism>
<protein>
    <submittedName>
        <fullName evidence="2">Uncharacterized protein</fullName>
    </submittedName>
</protein>
<dbReference type="EMBL" id="CAADFK010000064">
    <property type="protein sequence ID" value="VFK14610.1"/>
    <property type="molecule type" value="Genomic_DNA"/>
</dbReference>
<proteinExistence type="predicted"/>
<evidence type="ECO:0000256" key="1">
    <source>
        <dbReference type="SAM" id="Phobius"/>
    </source>
</evidence>
<dbReference type="AlphaFoldDB" id="A0A450WC47"/>